<evidence type="ECO:0000256" key="1">
    <source>
        <dbReference type="SAM" id="MobiDB-lite"/>
    </source>
</evidence>
<keyword evidence="3" id="KW-1185">Reference proteome</keyword>
<evidence type="ECO:0000313" key="2">
    <source>
        <dbReference type="EMBL" id="KAF8770236.1"/>
    </source>
</evidence>
<comment type="caution">
    <text evidence="2">The sequence shown here is derived from an EMBL/GenBank/DDBJ whole genome shotgun (WGS) entry which is preliminary data.</text>
</comment>
<dbReference type="AlphaFoldDB" id="A0A8T0EB50"/>
<dbReference type="Proteomes" id="UP000807504">
    <property type="component" value="Unassembled WGS sequence"/>
</dbReference>
<accession>A0A8T0EB50</accession>
<feature type="region of interest" description="Disordered" evidence="1">
    <location>
        <begin position="77"/>
        <end position="103"/>
    </location>
</feature>
<reference evidence="2" key="2">
    <citation type="submission" date="2020-06" db="EMBL/GenBank/DDBJ databases">
        <authorList>
            <person name="Sheffer M."/>
        </authorList>
    </citation>
    <scope>NUCLEOTIDE SEQUENCE</scope>
</reference>
<organism evidence="2 3">
    <name type="scientific">Argiope bruennichi</name>
    <name type="common">Wasp spider</name>
    <name type="synonym">Aranea bruennichi</name>
    <dbReference type="NCBI Taxonomy" id="94029"/>
    <lineage>
        <taxon>Eukaryota</taxon>
        <taxon>Metazoa</taxon>
        <taxon>Ecdysozoa</taxon>
        <taxon>Arthropoda</taxon>
        <taxon>Chelicerata</taxon>
        <taxon>Arachnida</taxon>
        <taxon>Araneae</taxon>
        <taxon>Araneomorphae</taxon>
        <taxon>Entelegynae</taxon>
        <taxon>Araneoidea</taxon>
        <taxon>Araneidae</taxon>
        <taxon>Argiope</taxon>
    </lineage>
</organism>
<protein>
    <submittedName>
        <fullName evidence="2">Uncharacterized protein</fullName>
    </submittedName>
</protein>
<dbReference type="EMBL" id="JABXBU010002228">
    <property type="protein sequence ID" value="KAF8770236.1"/>
    <property type="molecule type" value="Genomic_DNA"/>
</dbReference>
<proteinExistence type="predicted"/>
<name>A0A8T0EB50_ARGBR</name>
<reference evidence="2" key="1">
    <citation type="journal article" date="2020" name="bioRxiv">
        <title>Chromosome-level reference genome of the European wasp spider Argiope bruennichi: a resource for studies on range expansion and evolutionary adaptation.</title>
        <authorList>
            <person name="Sheffer M.M."/>
            <person name="Hoppe A."/>
            <person name="Krehenwinkel H."/>
            <person name="Uhl G."/>
            <person name="Kuss A.W."/>
            <person name="Jensen L."/>
            <person name="Jensen C."/>
            <person name="Gillespie R.G."/>
            <person name="Hoff K.J."/>
            <person name="Prost S."/>
        </authorList>
    </citation>
    <scope>NUCLEOTIDE SEQUENCE</scope>
</reference>
<gene>
    <name evidence="2" type="ORF">HNY73_017793</name>
</gene>
<evidence type="ECO:0000313" key="3">
    <source>
        <dbReference type="Proteomes" id="UP000807504"/>
    </source>
</evidence>
<sequence length="103" mass="11650">MEWEEVPSFSPRSRCRSRHEWTGVCYSDDEAWTGASGTCVEDMEWEEGPLPLRLVHPCLLSQGELTLKAKVPAPFEISAPKQKERLTSKTQVPSPAKARLPRQ</sequence>